<gene>
    <name evidence="1" type="ORF">thalar_02873</name>
</gene>
<evidence type="ECO:0000313" key="1">
    <source>
        <dbReference type="EMBL" id="EPX77152.1"/>
    </source>
</evidence>
<evidence type="ECO:0008006" key="3">
    <source>
        <dbReference type="Google" id="ProtNLM"/>
    </source>
</evidence>
<name>S9QB29_9RHOB</name>
<accession>S9QB29</accession>
<sequence length="739" mass="82605">MNFEKSIKETSVRADWIDLRDQHYIPNLSVLRDAASLDPKLIPLDAKTNLHTLRYGVRNQGSSGRCVGFALANLIDIQRNLQWLRRPENASAALPDDNKPFLPDIVSADMLYRMAFFHDRYPDLEDETTQSIEGVRTLRSAIKGFYHHGVCMDWPFAEGTIDQDRWQSSCFNELSLDGARLFPTVDQAKSARNVGLGAYFRLASVLNHFHTALNDAEAVLTTANIHDGWADPNPDQGGFITWPPKQGISGTHAFVLTGYDENGFHVLNSWGPEWGGYKKQAGIALWSYADWAQNVVDSWVLRLAVYAPSAFGASIGEKGIKGIHGKIQSGSTPCSELVGHYMHLDDGFQVSTGSYPSFSDGWSHTRRYLEKQFDPKASAEEKAKSYKGVLVWIPGSLEGTKSAFDAAVQRKNIIKGLDLYPYSIFWCNNFVEKSIEVLQGLFDSCEAQAGSDAAHLDDLIESRVRGVGRAFWRDIEMGARRAVRGSGELPYEPAELDKLERIKQGFAKLCILDLIKLRHETGCEVHIVAEGAGALMVHEILSALDEDSEANDRAHSEHANWRKHAIFDTLHLVHPAIGMPRAEKLLIPFIDAMNGPVKGTKRRKKSSAKARVRSVLKAESDPRARIYIPEQDLEDRIHFGSYGKSIIHLVSRAFEDRYVASSNSKDNDVPIFSDARPFLGMAKIAEDADFSARGALFQLNDISSPTRDHDRISQVELNTDQTITNDIFEAIQRYRTAKK</sequence>
<organism evidence="1 2">
    <name type="scientific">Litoreibacter arenae DSM 19593</name>
    <dbReference type="NCBI Taxonomy" id="1123360"/>
    <lineage>
        <taxon>Bacteria</taxon>
        <taxon>Pseudomonadati</taxon>
        <taxon>Pseudomonadota</taxon>
        <taxon>Alphaproteobacteria</taxon>
        <taxon>Rhodobacterales</taxon>
        <taxon>Roseobacteraceae</taxon>
        <taxon>Litoreibacter</taxon>
    </lineage>
</organism>
<dbReference type="eggNOG" id="COG4870">
    <property type="taxonomic scope" value="Bacteria"/>
</dbReference>
<dbReference type="AlphaFoldDB" id="S9QB29"/>
<dbReference type="Gene3D" id="3.90.70.10">
    <property type="entry name" value="Cysteine proteinases"/>
    <property type="match status" value="1"/>
</dbReference>
<dbReference type="EMBL" id="AONI01000015">
    <property type="protein sequence ID" value="EPX77152.1"/>
    <property type="molecule type" value="Genomic_DNA"/>
</dbReference>
<dbReference type="STRING" id="1123360.thalar_02873"/>
<comment type="caution">
    <text evidence="1">The sequence shown here is derived from an EMBL/GenBank/DDBJ whole genome shotgun (WGS) entry which is preliminary data.</text>
</comment>
<dbReference type="RefSeq" id="WP_021102223.1">
    <property type="nucleotide sequence ID" value="NZ_KE557314.1"/>
</dbReference>
<reference evidence="2" key="1">
    <citation type="journal article" date="2013" name="Stand. Genomic Sci.">
        <title>Genome sequence of the Litoreibacter arenae type strain (DSM 19593(T)), a member of the Roseobacter clade isolated from sea sand.</title>
        <authorList>
            <person name="Riedel T."/>
            <person name="Fiebig A."/>
            <person name="Petersen J."/>
            <person name="Gronow S."/>
            <person name="Kyrpides N.C."/>
            <person name="Goker M."/>
            <person name="Klenk H.P."/>
        </authorList>
    </citation>
    <scope>NUCLEOTIDE SEQUENCE [LARGE SCALE GENOMIC DNA]</scope>
    <source>
        <strain evidence="2">DSM 19593</strain>
    </source>
</reference>
<dbReference type="HOGENOM" id="CLU_013107_0_0_5"/>
<dbReference type="InterPro" id="IPR038765">
    <property type="entry name" value="Papain-like_cys_pep_sf"/>
</dbReference>
<dbReference type="OrthoDB" id="1491023at2"/>
<keyword evidence="2" id="KW-1185">Reference proteome</keyword>
<dbReference type="CDD" id="cd02619">
    <property type="entry name" value="Peptidase_C1"/>
    <property type="match status" value="1"/>
</dbReference>
<dbReference type="PATRIC" id="fig|1123360.3.peg.2847"/>
<dbReference type="Proteomes" id="UP000015351">
    <property type="component" value="Unassembled WGS sequence"/>
</dbReference>
<dbReference type="SUPFAM" id="SSF54001">
    <property type="entry name" value="Cysteine proteinases"/>
    <property type="match status" value="1"/>
</dbReference>
<proteinExistence type="predicted"/>
<evidence type="ECO:0000313" key="2">
    <source>
        <dbReference type="Proteomes" id="UP000015351"/>
    </source>
</evidence>
<protein>
    <recommendedName>
        <fullName evidence="3">Peptidase C1A papain C-terminal domain-containing protein</fullName>
    </recommendedName>
</protein>